<evidence type="ECO:0000256" key="2">
    <source>
        <dbReference type="ARBA" id="ARBA00001968"/>
    </source>
</evidence>
<dbReference type="FunFam" id="3.30.565.10:FF:000006">
    <property type="entry name" value="Sensor histidine kinase WalK"/>
    <property type="match status" value="1"/>
</dbReference>
<dbReference type="InterPro" id="IPR003594">
    <property type="entry name" value="HATPase_dom"/>
</dbReference>
<dbReference type="AlphaFoldDB" id="A0AA94KZ47"/>
<proteinExistence type="predicted"/>
<evidence type="ECO:0000256" key="7">
    <source>
        <dbReference type="ARBA" id="ARBA00022692"/>
    </source>
</evidence>
<dbReference type="SMART" id="SM00388">
    <property type="entry name" value="HisKA"/>
    <property type="match status" value="1"/>
</dbReference>
<feature type="transmembrane region" description="Helical" evidence="12">
    <location>
        <begin position="27"/>
        <end position="48"/>
    </location>
</feature>
<accession>A0AA94KZ47</accession>
<feature type="domain" description="Histidine kinase" evidence="13">
    <location>
        <begin position="273"/>
        <end position="487"/>
    </location>
</feature>
<dbReference type="PROSITE" id="PS50885">
    <property type="entry name" value="HAMP"/>
    <property type="match status" value="1"/>
</dbReference>
<keyword evidence="9 12" id="KW-1133">Transmembrane helix</keyword>
<evidence type="ECO:0000313" key="15">
    <source>
        <dbReference type="EMBL" id="SFS07044.1"/>
    </source>
</evidence>
<comment type="catalytic activity">
    <reaction evidence="1">
        <text>ATP + protein L-histidine = ADP + protein N-phospho-L-histidine.</text>
        <dbReference type="EC" id="2.7.13.3"/>
    </reaction>
</comment>
<protein>
    <recommendedName>
        <fullName evidence="4">histidine kinase</fullName>
        <ecNumber evidence="4">2.7.13.3</ecNumber>
    </recommendedName>
</protein>
<reference evidence="15 16" key="1">
    <citation type="submission" date="2016-10" db="EMBL/GenBank/DDBJ databases">
        <authorList>
            <person name="Varghese N."/>
            <person name="Submissions S."/>
        </authorList>
    </citation>
    <scope>NUCLEOTIDE SEQUENCE [LARGE SCALE GENOMIC DNA]</scope>
    <source>
        <strain evidence="15 16">IAM 15147</strain>
    </source>
</reference>
<evidence type="ECO:0000256" key="8">
    <source>
        <dbReference type="ARBA" id="ARBA00022777"/>
    </source>
</evidence>
<keyword evidence="16" id="KW-1185">Reference proteome</keyword>
<comment type="subcellular location">
    <subcellularLocation>
        <location evidence="3">Cell membrane</location>
    </subcellularLocation>
</comment>
<dbReference type="InterPro" id="IPR003661">
    <property type="entry name" value="HisK_dim/P_dom"/>
</dbReference>
<dbReference type="PANTHER" id="PTHR45436:SF5">
    <property type="entry name" value="SENSOR HISTIDINE KINASE TRCS"/>
    <property type="match status" value="1"/>
</dbReference>
<dbReference type="PROSITE" id="PS50109">
    <property type="entry name" value="HIS_KIN"/>
    <property type="match status" value="1"/>
</dbReference>
<sequence>MTQAAASAAQLGRRIQNPSSWSLRRRLLVVVVALFALLTAAVAIASVMTMRVVLETRVDEQLRELSDRAVVAAQRAVETGRDQPIELGGNPVGALIAVERDGELINPYIVNRLSQRFALTVADEWVVLASTTGSIQTESLPGFGSYRVVATEVGDLRVIVGLSLADANQTLAALGFVIAVSAIAAVTIVLLLGDMIIRRALRPLTSVIATTERISQLPLASGNAQLTNRVRIEEPASEVERVQESMNRMLNHIEEAFQARSLSEQRVRQFVADASHELRTPLAAVRGYAEITRKHDTQLSDDSRASLERIEAAAHRMQALVDDLLLLARLDEGRELLRAEVDLSLMVVEAVADAQAAGRDHPISLELPEEPVVVAGDQLRLQQIVANLLANARVHTPDGTAIDVHLRAEGDEAVIDIIDAGPGISPELQQSVFERFARGDSSRSRMTGSSGLGLAIVQALVEAHHGSIALSSEPGRTAFTVRLPLWRPATGGETR</sequence>
<dbReference type="Proteomes" id="UP000198506">
    <property type="component" value="Unassembled WGS sequence"/>
</dbReference>
<dbReference type="Pfam" id="PF02518">
    <property type="entry name" value="HATPase_c"/>
    <property type="match status" value="1"/>
</dbReference>
<evidence type="ECO:0000259" key="13">
    <source>
        <dbReference type="PROSITE" id="PS50109"/>
    </source>
</evidence>
<evidence type="ECO:0000256" key="12">
    <source>
        <dbReference type="SAM" id="Phobius"/>
    </source>
</evidence>
<keyword evidence="5" id="KW-0597">Phosphoprotein</keyword>
<evidence type="ECO:0000256" key="6">
    <source>
        <dbReference type="ARBA" id="ARBA00022679"/>
    </source>
</evidence>
<dbReference type="GO" id="GO:0005509">
    <property type="term" value="F:calcium ion binding"/>
    <property type="evidence" value="ECO:0007669"/>
    <property type="project" value="UniProtKB-ARBA"/>
</dbReference>
<dbReference type="GO" id="GO:0005886">
    <property type="term" value="C:plasma membrane"/>
    <property type="evidence" value="ECO:0007669"/>
    <property type="project" value="UniProtKB-SubCell"/>
</dbReference>
<dbReference type="InterPro" id="IPR003660">
    <property type="entry name" value="HAMP_dom"/>
</dbReference>
<evidence type="ECO:0000256" key="5">
    <source>
        <dbReference type="ARBA" id="ARBA00022553"/>
    </source>
</evidence>
<dbReference type="EC" id="2.7.13.3" evidence="4"/>
<keyword evidence="7 12" id="KW-0812">Transmembrane</keyword>
<feature type="transmembrane region" description="Helical" evidence="12">
    <location>
        <begin position="171"/>
        <end position="192"/>
    </location>
</feature>
<dbReference type="CDD" id="cd00075">
    <property type="entry name" value="HATPase"/>
    <property type="match status" value="1"/>
</dbReference>
<dbReference type="InterPro" id="IPR004358">
    <property type="entry name" value="Sig_transdc_His_kin-like_C"/>
</dbReference>
<organism evidence="15 16">
    <name type="scientific">Agrococcus baldri</name>
    <dbReference type="NCBI Taxonomy" id="153730"/>
    <lineage>
        <taxon>Bacteria</taxon>
        <taxon>Bacillati</taxon>
        <taxon>Actinomycetota</taxon>
        <taxon>Actinomycetes</taxon>
        <taxon>Micrococcales</taxon>
        <taxon>Microbacteriaceae</taxon>
        <taxon>Agrococcus</taxon>
    </lineage>
</organism>
<dbReference type="InterPro" id="IPR036097">
    <property type="entry name" value="HisK_dim/P_sf"/>
</dbReference>
<evidence type="ECO:0000256" key="4">
    <source>
        <dbReference type="ARBA" id="ARBA00012438"/>
    </source>
</evidence>
<keyword evidence="6" id="KW-0808">Transferase</keyword>
<dbReference type="Gene3D" id="1.10.287.130">
    <property type="match status" value="1"/>
</dbReference>
<dbReference type="InterPro" id="IPR050428">
    <property type="entry name" value="TCS_sensor_his_kinase"/>
</dbReference>
<evidence type="ECO:0000313" key="16">
    <source>
        <dbReference type="Proteomes" id="UP000198506"/>
    </source>
</evidence>
<dbReference type="PRINTS" id="PR00344">
    <property type="entry name" value="BCTRLSENSOR"/>
</dbReference>
<dbReference type="InterPro" id="IPR036890">
    <property type="entry name" value="HATPase_C_sf"/>
</dbReference>
<keyword evidence="8 15" id="KW-0418">Kinase</keyword>
<dbReference type="SMART" id="SM00304">
    <property type="entry name" value="HAMP"/>
    <property type="match status" value="1"/>
</dbReference>
<keyword evidence="11 12" id="KW-0472">Membrane</keyword>
<dbReference type="SUPFAM" id="SSF55874">
    <property type="entry name" value="ATPase domain of HSP90 chaperone/DNA topoisomerase II/histidine kinase"/>
    <property type="match status" value="1"/>
</dbReference>
<dbReference type="FunFam" id="1.10.287.130:FF:000001">
    <property type="entry name" value="Two-component sensor histidine kinase"/>
    <property type="match status" value="1"/>
</dbReference>
<dbReference type="InterPro" id="IPR005467">
    <property type="entry name" value="His_kinase_dom"/>
</dbReference>
<evidence type="ECO:0000256" key="11">
    <source>
        <dbReference type="ARBA" id="ARBA00023136"/>
    </source>
</evidence>
<dbReference type="Gene3D" id="6.10.340.10">
    <property type="match status" value="1"/>
</dbReference>
<dbReference type="SUPFAM" id="SSF47384">
    <property type="entry name" value="Homodimeric domain of signal transducing histidine kinase"/>
    <property type="match status" value="1"/>
</dbReference>
<feature type="domain" description="HAMP" evidence="14">
    <location>
        <begin position="198"/>
        <end position="258"/>
    </location>
</feature>
<evidence type="ECO:0000256" key="10">
    <source>
        <dbReference type="ARBA" id="ARBA00023012"/>
    </source>
</evidence>
<evidence type="ECO:0000256" key="3">
    <source>
        <dbReference type="ARBA" id="ARBA00004236"/>
    </source>
</evidence>
<dbReference type="EMBL" id="FOZN01000002">
    <property type="protein sequence ID" value="SFS07044.1"/>
    <property type="molecule type" value="Genomic_DNA"/>
</dbReference>
<evidence type="ECO:0000256" key="9">
    <source>
        <dbReference type="ARBA" id="ARBA00022989"/>
    </source>
</evidence>
<name>A0AA94KZ47_9MICO</name>
<dbReference type="SMART" id="SM00387">
    <property type="entry name" value="HATPase_c"/>
    <property type="match status" value="1"/>
</dbReference>
<comment type="caution">
    <text evidence="15">The sequence shown here is derived from an EMBL/GenBank/DDBJ whole genome shotgun (WGS) entry which is preliminary data.</text>
</comment>
<dbReference type="RefSeq" id="WP_092916381.1">
    <property type="nucleotide sequence ID" value="NZ_FOZN01000002.1"/>
</dbReference>
<gene>
    <name evidence="15" type="ORF">SAMN04487783_0905</name>
</gene>
<dbReference type="Pfam" id="PF00512">
    <property type="entry name" value="HisKA"/>
    <property type="match status" value="1"/>
</dbReference>
<evidence type="ECO:0000256" key="1">
    <source>
        <dbReference type="ARBA" id="ARBA00000085"/>
    </source>
</evidence>
<dbReference type="CDD" id="cd00082">
    <property type="entry name" value="HisKA"/>
    <property type="match status" value="1"/>
</dbReference>
<dbReference type="Gene3D" id="3.30.565.10">
    <property type="entry name" value="Histidine kinase-like ATPase, C-terminal domain"/>
    <property type="match status" value="1"/>
</dbReference>
<keyword evidence="10" id="KW-0902">Two-component regulatory system</keyword>
<comment type="cofactor">
    <cofactor evidence="2">
        <name>a divalent metal cation</name>
        <dbReference type="ChEBI" id="CHEBI:60240"/>
    </cofactor>
</comment>
<dbReference type="PANTHER" id="PTHR45436">
    <property type="entry name" value="SENSOR HISTIDINE KINASE YKOH"/>
    <property type="match status" value="1"/>
</dbReference>
<evidence type="ECO:0000259" key="14">
    <source>
        <dbReference type="PROSITE" id="PS50885"/>
    </source>
</evidence>
<dbReference type="GO" id="GO:0000155">
    <property type="term" value="F:phosphorelay sensor kinase activity"/>
    <property type="evidence" value="ECO:0007669"/>
    <property type="project" value="InterPro"/>
</dbReference>